<feature type="compositionally biased region" description="Low complexity" evidence="10">
    <location>
        <begin position="510"/>
        <end position="520"/>
    </location>
</feature>
<proteinExistence type="inferred from homology"/>
<dbReference type="InterPro" id="IPR044943">
    <property type="entry name" value="NOS_dom_1"/>
</dbReference>
<protein>
    <recommendedName>
        <fullName evidence="3">nitric-oxide synthase (NADPH)</fullName>
        <ecNumber evidence="3">1.14.13.39</ecNumber>
    </recommendedName>
</protein>
<keyword evidence="5" id="KW-0285">Flavoprotein</keyword>
<keyword evidence="9" id="KW-0408">Iron</keyword>
<dbReference type="OrthoDB" id="2153534at2759"/>
<dbReference type="InterPro" id="IPR044940">
    <property type="entry name" value="NOS_dom_2"/>
</dbReference>
<evidence type="ECO:0000256" key="7">
    <source>
        <dbReference type="ARBA" id="ARBA00022860"/>
    </source>
</evidence>
<evidence type="ECO:0000256" key="10">
    <source>
        <dbReference type="SAM" id="MobiDB-lite"/>
    </source>
</evidence>
<dbReference type="GO" id="GO:0004517">
    <property type="term" value="F:nitric-oxide synthase activity"/>
    <property type="evidence" value="ECO:0007669"/>
    <property type="project" value="UniProtKB-EC"/>
</dbReference>
<dbReference type="Pfam" id="PF02898">
    <property type="entry name" value="NO_synthase"/>
    <property type="match status" value="1"/>
</dbReference>
<name>A0A9P6CE37_9AGAR</name>
<sequence length="655" mass="73702">MDHKLPELVPEHELIRERHSTLVSTGCTEEFCAVGQVNITNERRVGENRAVDVVEQEAEEFLRELHNEKFFHSEVDFQERLKTVRLEIRNSSVEGVICETQGNGVVGGTWTQTPQELEFGIRRAWRNARKCIMRSHCEDLKLCDLRSVKRSNVMAVELVKGLTEAYNGGKIIPTVFVFPPRATNKRGPMIWNDQLLSFAGYEAEDGTIIGDPKNVQLTKDIVELGWKPPKLRSRWDVLPVVVMAEDDGPAFIELPANLRKLVKIQHPRYEAAFEKLDLNWVAFPALSRLGFDIGGVQYTATPFIGWFMDTEIGIRDLANPLRYNILPELIMALNFNDKTAEHPSFKNLAAYELLAMLSRAQIELNYAIYHSFLREGITMSDSLSASKNWIQYDDEFEKQNGYRLPSDLYSLAPPQGSIIPVWHREDAPNYQPKPLICWHAQDPIDVWRVEKSEWTPVGTIQPTSAQSPTESLCLDLKDREKPVSTLSRVVEETGPSISDVKAHPSDDAPSLELSSPSVSKSLDEAKSREKPETPMDEPLPPNRMRSYSLTSGWGPLMDPAETPEPAPSTGADNPSNLANTVRAATSAHISALTLRRTRAQSFFPGSMVAVDKTLAASEYFTKFSQQYDPFTVVKDVWPVVCIPTILMLALCLKLI</sequence>
<keyword evidence="8" id="KW-0560">Oxidoreductase</keyword>
<dbReference type="Proteomes" id="UP000807353">
    <property type="component" value="Unassembled WGS sequence"/>
</dbReference>
<feature type="region of interest" description="Disordered" evidence="10">
    <location>
        <begin position="490"/>
        <end position="572"/>
    </location>
</feature>
<evidence type="ECO:0000256" key="3">
    <source>
        <dbReference type="ARBA" id="ARBA00012989"/>
    </source>
</evidence>
<dbReference type="Gene3D" id="3.90.340.10">
    <property type="entry name" value="Nitric Oxide Synthase, Chain A, domain 1"/>
    <property type="match status" value="1"/>
</dbReference>
<evidence type="ECO:0000313" key="12">
    <source>
        <dbReference type="EMBL" id="KAF9462531.1"/>
    </source>
</evidence>
<accession>A0A9P6CE37</accession>
<feature type="compositionally biased region" description="Basic and acidic residues" evidence="10">
    <location>
        <begin position="521"/>
        <end position="533"/>
    </location>
</feature>
<evidence type="ECO:0000259" key="11">
    <source>
        <dbReference type="Pfam" id="PF02898"/>
    </source>
</evidence>
<evidence type="ECO:0000256" key="1">
    <source>
        <dbReference type="ARBA" id="ARBA00001917"/>
    </source>
</evidence>
<keyword evidence="13" id="KW-1185">Reference proteome</keyword>
<organism evidence="12 13">
    <name type="scientific">Collybia nuda</name>
    <dbReference type="NCBI Taxonomy" id="64659"/>
    <lineage>
        <taxon>Eukaryota</taxon>
        <taxon>Fungi</taxon>
        <taxon>Dikarya</taxon>
        <taxon>Basidiomycota</taxon>
        <taxon>Agaricomycotina</taxon>
        <taxon>Agaricomycetes</taxon>
        <taxon>Agaricomycetidae</taxon>
        <taxon>Agaricales</taxon>
        <taxon>Tricholomatineae</taxon>
        <taxon>Clitocybaceae</taxon>
        <taxon>Collybia</taxon>
    </lineage>
</organism>
<dbReference type="PANTHER" id="PTHR43410">
    <property type="entry name" value="NITRIC OXIDE SYNTHASE OXYGENASE"/>
    <property type="match status" value="1"/>
</dbReference>
<evidence type="ECO:0000256" key="9">
    <source>
        <dbReference type="ARBA" id="ARBA00023004"/>
    </source>
</evidence>
<dbReference type="GO" id="GO:0005516">
    <property type="term" value="F:calmodulin binding"/>
    <property type="evidence" value="ECO:0007669"/>
    <property type="project" value="UniProtKB-KW"/>
</dbReference>
<dbReference type="EMBL" id="MU150271">
    <property type="protein sequence ID" value="KAF9462531.1"/>
    <property type="molecule type" value="Genomic_DNA"/>
</dbReference>
<gene>
    <name evidence="12" type="ORF">BDZ94DRAFT_1261124</name>
</gene>
<dbReference type="Gene3D" id="3.90.440.10">
    <property type="entry name" value="Nitric Oxide Synthase,Heme Domain,Chain A domain 2"/>
    <property type="match status" value="1"/>
</dbReference>
<dbReference type="InterPro" id="IPR036119">
    <property type="entry name" value="NOS_N_sf"/>
</dbReference>
<keyword evidence="6" id="KW-0479">Metal-binding</keyword>
<dbReference type="GO" id="GO:0006809">
    <property type="term" value="P:nitric oxide biosynthetic process"/>
    <property type="evidence" value="ECO:0007669"/>
    <property type="project" value="InterPro"/>
</dbReference>
<keyword evidence="4" id="KW-0349">Heme</keyword>
<keyword evidence="7" id="KW-0112">Calmodulin-binding</keyword>
<dbReference type="GO" id="GO:0046872">
    <property type="term" value="F:metal ion binding"/>
    <property type="evidence" value="ECO:0007669"/>
    <property type="project" value="UniProtKB-KW"/>
</dbReference>
<evidence type="ECO:0000256" key="2">
    <source>
        <dbReference type="ARBA" id="ARBA00006267"/>
    </source>
</evidence>
<evidence type="ECO:0000256" key="8">
    <source>
        <dbReference type="ARBA" id="ARBA00023002"/>
    </source>
</evidence>
<evidence type="ECO:0000256" key="5">
    <source>
        <dbReference type="ARBA" id="ARBA00022643"/>
    </source>
</evidence>
<dbReference type="InterPro" id="IPR004030">
    <property type="entry name" value="NOS_N"/>
</dbReference>
<dbReference type="Gene3D" id="3.90.1230.10">
    <property type="entry name" value="Nitric Oxide Synthase, Chain A, domain 3"/>
    <property type="match status" value="1"/>
</dbReference>
<reference evidence="12" key="1">
    <citation type="submission" date="2020-11" db="EMBL/GenBank/DDBJ databases">
        <authorList>
            <consortium name="DOE Joint Genome Institute"/>
            <person name="Ahrendt S."/>
            <person name="Riley R."/>
            <person name="Andreopoulos W."/>
            <person name="Labutti K."/>
            <person name="Pangilinan J."/>
            <person name="Ruiz-Duenas F.J."/>
            <person name="Barrasa J.M."/>
            <person name="Sanchez-Garcia M."/>
            <person name="Camarero S."/>
            <person name="Miyauchi S."/>
            <person name="Serrano A."/>
            <person name="Linde D."/>
            <person name="Babiker R."/>
            <person name="Drula E."/>
            <person name="Ayuso-Fernandez I."/>
            <person name="Pacheco R."/>
            <person name="Padilla G."/>
            <person name="Ferreira P."/>
            <person name="Barriuso J."/>
            <person name="Kellner H."/>
            <person name="Castanera R."/>
            <person name="Alfaro M."/>
            <person name="Ramirez L."/>
            <person name="Pisabarro A.G."/>
            <person name="Kuo A."/>
            <person name="Tritt A."/>
            <person name="Lipzen A."/>
            <person name="He G."/>
            <person name="Yan M."/>
            <person name="Ng V."/>
            <person name="Cullen D."/>
            <person name="Martin F."/>
            <person name="Rosso M.-N."/>
            <person name="Henrissat B."/>
            <person name="Hibbett D."/>
            <person name="Martinez A.T."/>
            <person name="Grigoriev I.V."/>
        </authorList>
    </citation>
    <scope>NUCLEOTIDE SEQUENCE</scope>
    <source>
        <strain evidence="12">CBS 247.69</strain>
    </source>
</reference>
<evidence type="ECO:0000313" key="13">
    <source>
        <dbReference type="Proteomes" id="UP000807353"/>
    </source>
</evidence>
<evidence type="ECO:0000256" key="6">
    <source>
        <dbReference type="ARBA" id="ARBA00022723"/>
    </source>
</evidence>
<dbReference type="InterPro" id="IPR050607">
    <property type="entry name" value="NOS"/>
</dbReference>
<comment type="cofactor">
    <cofactor evidence="1">
        <name>FMN</name>
        <dbReference type="ChEBI" id="CHEBI:58210"/>
    </cofactor>
</comment>
<dbReference type="InterPro" id="IPR044944">
    <property type="entry name" value="NOS_dom_3"/>
</dbReference>
<comment type="caution">
    <text evidence="12">The sequence shown here is derived from an EMBL/GenBank/DDBJ whole genome shotgun (WGS) entry which is preliminary data.</text>
</comment>
<keyword evidence="5" id="KW-0288">FMN</keyword>
<dbReference type="SUPFAM" id="SSF56512">
    <property type="entry name" value="Nitric oxide (NO) synthase oxygenase domain"/>
    <property type="match status" value="1"/>
</dbReference>
<dbReference type="AlphaFoldDB" id="A0A9P6CE37"/>
<dbReference type="EC" id="1.14.13.39" evidence="3"/>
<comment type="similarity">
    <text evidence="2">Belongs to the NOS family.</text>
</comment>
<evidence type="ECO:0000256" key="4">
    <source>
        <dbReference type="ARBA" id="ARBA00022617"/>
    </source>
</evidence>
<feature type="domain" description="Nitric oxide synthase (NOS)" evidence="11">
    <location>
        <begin position="54"/>
        <end position="434"/>
    </location>
</feature>
<dbReference type="PANTHER" id="PTHR43410:SF1">
    <property type="entry name" value="NITRIC OXIDE SYNTHASE"/>
    <property type="match status" value="1"/>
</dbReference>